<dbReference type="InterPro" id="IPR034113">
    <property type="entry name" value="SCP_GAPR1-like"/>
</dbReference>
<dbReference type="InParanoid" id="A7RF72"/>
<dbReference type="PRINTS" id="PR00838">
    <property type="entry name" value="V5ALLERGEN"/>
</dbReference>
<dbReference type="InterPro" id="IPR014044">
    <property type="entry name" value="CAP_dom"/>
</dbReference>
<evidence type="ECO:0000313" key="3">
    <source>
        <dbReference type="Proteomes" id="UP000001593"/>
    </source>
</evidence>
<dbReference type="eggNOG" id="KOG3017">
    <property type="taxonomic scope" value="Eukaryota"/>
</dbReference>
<dbReference type="Gene3D" id="3.40.33.10">
    <property type="entry name" value="CAP"/>
    <property type="match status" value="1"/>
</dbReference>
<dbReference type="EMBL" id="DS469507">
    <property type="protein sequence ID" value="EDO50048.1"/>
    <property type="molecule type" value="Genomic_DNA"/>
</dbReference>
<dbReference type="PANTHER" id="PTHR10334">
    <property type="entry name" value="CYSTEINE-RICH SECRETORY PROTEIN-RELATED"/>
    <property type="match status" value="1"/>
</dbReference>
<dbReference type="SUPFAM" id="SSF55797">
    <property type="entry name" value="PR-1-like"/>
    <property type="match status" value="1"/>
</dbReference>
<protein>
    <recommendedName>
        <fullName evidence="1">SCP domain-containing protein</fullName>
    </recommendedName>
</protein>
<dbReference type="FunFam" id="3.40.33.10:FF:000079">
    <property type="entry name" value="Predicted protein"/>
    <property type="match status" value="1"/>
</dbReference>
<dbReference type="GO" id="GO:0005615">
    <property type="term" value="C:extracellular space"/>
    <property type="evidence" value="ECO:0000318"/>
    <property type="project" value="GO_Central"/>
</dbReference>
<evidence type="ECO:0000313" key="2">
    <source>
        <dbReference type="EMBL" id="EDO50048.1"/>
    </source>
</evidence>
<dbReference type="PhylomeDB" id="A7RF72"/>
<keyword evidence="3" id="KW-1185">Reference proteome</keyword>
<dbReference type="OMA" id="PANRKCK"/>
<reference evidence="2 3" key="1">
    <citation type="journal article" date="2007" name="Science">
        <title>Sea anemone genome reveals ancestral eumetazoan gene repertoire and genomic organization.</title>
        <authorList>
            <person name="Putnam N.H."/>
            <person name="Srivastava M."/>
            <person name="Hellsten U."/>
            <person name="Dirks B."/>
            <person name="Chapman J."/>
            <person name="Salamov A."/>
            <person name="Terry A."/>
            <person name="Shapiro H."/>
            <person name="Lindquist E."/>
            <person name="Kapitonov V.V."/>
            <person name="Jurka J."/>
            <person name="Genikhovich G."/>
            <person name="Grigoriev I.V."/>
            <person name="Lucas S.M."/>
            <person name="Steele R.E."/>
            <person name="Finnerty J.R."/>
            <person name="Technau U."/>
            <person name="Martindale M.Q."/>
            <person name="Rokhsar D.S."/>
        </authorList>
    </citation>
    <scope>NUCLEOTIDE SEQUENCE [LARGE SCALE GENOMIC DNA]</scope>
    <source>
        <strain evidence="3">CH2 X CH6</strain>
    </source>
</reference>
<dbReference type="FunCoup" id="A7RF72">
    <property type="interactions" value="11"/>
</dbReference>
<dbReference type="PRINTS" id="PR00837">
    <property type="entry name" value="V5TPXLIKE"/>
</dbReference>
<dbReference type="Pfam" id="PF00188">
    <property type="entry name" value="CAP"/>
    <property type="match status" value="1"/>
</dbReference>
<dbReference type="InterPro" id="IPR001283">
    <property type="entry name" value="CRISP-related"/>
</dbReference>
<organism evidence="2 3">
    <name type="scientific">Nematostella vectensis</name>
    <name type="common">Starlet sea anemone</name>
    <dbReference type="NCBI Taxonomy" id="45351"/>
    <lineage>
        <taxon>Eukaryota</taxon>
        <taxon>Metazoa</taxon>
        <taxon>Cnidaria</taxon>
        <taxon>Anthozoa</taxon>
        <taxon>Hexacorallia</taxon>
        <taxon>Actiniaria</taxon>
        <taxon>Edwardsiidae</taxon>
        <taxon>Nematostella</taxon>
    </lineage>
</organism>
<dbReference type="CDD" id="cd05382">
    <property type="entry name" value="CAP_GAPR1-like"/>
    <property type="match status" value="1"/>
</dbReference>
<dbReference type="HOGENOM" id="CLU_035730_9_4_1"/>
<sequence>MTGFEKECLDAHNMYRARHGVPPMTWSRDLARDAQSWADTLARENKFEHDSSLKKLGEGENLAYFAPANRKCKGPEDTWCDWYDEIADYDFNKGAGKDRWSVVLHFTQVVWRGTTQVGVATAVSPVTKNFYTVARYKIPGNQGTKEDFKKNVPPVEHVA</sequence>
<name>A7RF72_NEMVE</name>
<feature type="domain" description="SCP" evidence="1">
    <location>
        <begin position="3"/>
        <end position="144"/>
    </location>
</feature>
<evidence type="ECO:0000259" key="1">
    <source>
        <dbReference type="SMART" id="SM00198"/>
    </source>
</evidence>
<dbReference type="AlphaFoldDB" id="A7RF72"/>
<accession>A7RF72</accession>
<dbReference type="Proteomes" id="UP000001593">
    <property type="component" value="Unassembled WGS sequence"/>
</dbReference>
<proteinExistence type="predicted"/>
<dbReference type="InterPro" id="IPR035940">
    <property type="entry name" value="CAP_sf"/>
</dbReference>
<dbReference type="STRING" id="45351.A7RF72"/>
<gene>
    <name evidence="2" type="ORF">NEMVEDRAFT_v1g79411</name>
</gene>
<dbReference type="SMART" id="SM00198">
    <property type="entry name" value="SCP"/>
    <property type="match status" value="1"/>
</dbReference>
<dbReference type="InterPro" id="IPR002413">
    <property type="entry name" value="V5_allergen-like"/>
</dbReference>